<evidence type="ECO:0000313" key="1">
    <source>
        <dbReference type="EMBL" id="KAH7841021.1"/>
    </source>
</evidence>
<proteinExistence type="predicted"/>
<keyword evidence="2" id="KW-1185">Reference proteome</keyword>
<name>A0ACB7XKY4_9ERIC</name>
<dbReference type="Proteomes" id="UP000828048">
    <property type="component" value="Chromosome 10"/>
</dbReference>
<dbReference type="EMBL" id="CM037160">
    <property type="protein sequence ID" value="KAH7841021.1"/>
    <property type="molecule type" value="Genomic_DNA"/>
</dbReference>
<protein>
    <submittedName>
        <fullName evidence="1">Uncharacterized protein</fullName>
    </submittedName>
</protein>
<evidence type="ECO:0000313" key="2">
    <source>
        <dbReference type="Proteomes" id="UP000828048"/>
    </source>
</evidence>
<comment type="caution">
    <text evidence="1">The sequence shown here is derived from an EMBL/GenBank/DDBJ whole genome shotgun (WGS) entry which is preliminary data.</text>
</comment>
<sequence>MTDGCIRALVEAIHSTPTQAVIYLSGGASQALGLLMSVPGASNTVLECLVPYSRMSMIQLLGKVPNQFGSRQTAEDMALLAYNRALKISKPGSPVLGVGFTGSLATSRPKLGDHRFHLSTRTSNRHWVSTVTLAKGLRNREQEERVSSHVLLKAVADACKVPATFVSELTEDEVPDECEEYFDEDQELEQLLSGKICFKVYAFSTEMHRSDTGRKIILSGSFNPLHEGHVKLLEVAASILGDGYPCFELSAVNADKPPLTVSQIKDRAKQFEKVGKTVIISNQPYFYKKAELFPGSAFVIGADTVARLINPKYYGGDHANMVETLAGCKRTGTVFLVGGRNVDGVFKVIEDFEIPEDLRDMFIPIPPESFRMDISSTEIRKNKGI</sequence>
<reference evidence="1 2" key="1">
    <citation type="journal article" date="2021" name="Hortic Res">
        <title>High-quality reference genome and annotation aids understanding of berry development for evergreen blueberry (Vaccinium darrowii).</title>
        <authorList>
            <person name="Yu J."/>
            <person name="Hulse-Kemp A.M."/>
            <person name="Babiker E."/>
            <person name="Staton M."/>
        </authorList>
    </citation>
    <scope>NUCLEOTIDE SEQUENCE [LARGE SCALE GENOMIC DNA]</scope>
    <source>
        <strain evidence="2">cv. NJ 8807/NJ 8810</strain>
        <tissue evidence="1">Young leaf</tissue>
    </source>
</reference>
<organism evidence="1 2">
    <name type="scientific">Vaccinium darrowii</name>
    <dbReference type="NCBI Taxonomy" id="229202"/>
    <lineage>
        <taxon>Eukaryota</taxon>
        <taxon>Viridiplantae</taxon>
        <taxon>Streptophyta</taxon>
        <taxon>Embryophyta</taxon>
        <taxon>Tracheophyta</taxon>
        <taxon>Spermatophyta</taxon>
        <taxon>Magnoliopsida</taxon>
        <taxon>eudicotyledons</taxon>
        <taxon>Gunneridae</taxon>
        <taxon>Pentapetalae</taxon>
        <taxon>asterids</taxon>
        <taxon>Ericales</taxon>
        <taxon>Ericaceae</taxon>
        <taxon>Vaccinioideae</taxon>
        <taxon>Vaccinieae</taxon>
        <taxon>Vaccinium</taxon>
    </lineage>
</organism>
<gene>
    <name evidence="1" type="ORF">Vadar_024577</name>
</gene>
<accession>A0ACB7XKY4</accession>